<dbReference type="Proteomes" id="UP000747399">
    <property type="component" value="Unassembled WGS sequence"/>
</dbReference>
<gene>
    <name evidence="1" type="ORF">Vafri_20921</name>
</gene>
<sequence>MWCESVHCSGGYGASIAIKSNIRSPFCSIDSCSRVRQCLFRRATEAQRRSAEDGLLGLQGPAGKQPPQTCCDGLEERQLYRNGVDHTGSGCIATVSCRELGRLGTIGAGTRRNPVAIGNDIQVLRYTGYNINEHSSLLGYAQ</sequence>
<evidence type="ECO:0000313" key="1">
    <source>
        <dbReference type="EMBL" id="GIL67566.1"/>
    </source>
</evidence>
<evidence type="ECO:0000313" key="2">
    <source>
        <dbReference type="Proteomes" id="UP000747399"/>
    </source>
</evidence>
<organism evidence="1 2">
    <name type="scientific">Volvox africanus</name>
    <dbReference type="NCBI Taxonomy" id="51714"/>
    <lineage>
        <taxon>Eukaryota</taxon>
        <taxon>Viridiplantae</taxon>
        <taxon>Chlorophyta</taxon>
        <taxon>core chlorophytes</taxon>
        <taxon>Chlorophyceae</taxon>
        <taxon>CS clade</taxon>
        <taxon>Chlamydomonadales</taxon>
        <taxon>Volvocaceae</taxon>
        <taxon>Volvox</taxon>
    </lineage>
</organism>
<name>A0A8J4FA26_9CHLO</name>
<dbReference type="EMBL" id="BNCO01000100">
    <property type="protein sequence ID" value="GIL67566.1"/>
    <property type="molecule type" value="Genomic_DNA"/>
</dbReference>
<protein>
    <submittedName>
        <fullName evidence="1">Uncharacterized protein</fullName>
    </submittedName>
</protein>
<keyword evidence="2" id="KW-1185">Reference proteome</keyword>
<proteinExistence type="predicted"/>
<dbReference type="AlphaFoldDB" id="A0A8J4FA26"/>
<comment type="caution">
    <text evidence="1">The sequence shown here is derived from an EMBL/GenBank/DDBJ whole genome shotgun (WGS) entry which is preliminary data.</text>
</comment>
<reference evidence="1" key="1">
    <citation type="journal article" date="2021" name="Proc. Natl. Acad. Sci. U.S.A.">
        <title>Three genomes in the algal genus Volvox reveal the fate of a haploid sex-determining region after a transition to homothallism.</title>
        <authorList>
            <person name="Yamamoto K."/>
            <person name="Hamaji T."/>
            <person name="Kawai-Toyooka H."/>
            <person name="Matsuzaki R."/>
            <person name="Takahashi F."/>
            <person name="Nishimura Y."/>
            <person name="Kawachi M."/>
            <person name="Noguchi H."/>
            <person name="Minakuchi Y."/>
            <person name="Umen J.G."/>
            <person name="Toyoda A."/>
            <person name="Nozaki H."/>
        </authorList>
    </citation>
    <scope>NUCLEOTIDE SEQUENCE</scope>
    <source>
        <strain evidence="1">NIES-3780</strain>
    </source>
</reference>
<accession>A0A8J4FA26</accession>